<gene>
    <name evidence="10" type="primary">ispE</name>
    <name evidence="13" type="ORF">GGR03_002015</name>
</gene>
<evidence type="ECO:0000256" key="2">
    <source>
        <dbReference type="ARBA" id="ARBA00012052"/>
    </source>
</evidence>
<evidence type="ECO:0000256" key="4">
    <source>
        <dbReference type="ARBA" id="ARBA00022679"/>
    </source>
</evidence>
<keyword evidence="14" id="KW-1185">Reference proteome</keyword>
<dbReference type="Gene3D" id="3.30.70.890">
    <property type="entry name" value="GHMP kinase, C-terminal domain"/>
    <property type="match status" value="1"/>
</dbReference>
<evidence type="ECO:0000256" key="5">
    <source>
        <dbReference type="ARBA" id="ARBA00022741"/>
    </source>
</evidence>
<evidence type="ECO:0000313" key="13">
    <source>
        <dbReference type="EMBL" id="MBB4002940.1"/>
    </source>
</evidence>
<keyword evidence="4 10" id="KW-0808">Transferase</keyword>
<dbReference type="InterPro" id="IPR004424">
    <property type="entry name" value="IspE"/>
</dbReference>
<keyword evidence="8 10" id="KW-0414">Isoprene biosynthesis</keyword>
<keyword evidence="5 10" id="KW-0547">Nucleotide-binding</keyword>
<dbReference type="GO" id="GO:0019288">
    <property type="term" value="P:isopentenyl diphosphate biosynthetic process, methylerythritol 4-phosphate pathway"/>
    <property type="evidence" value="ECO:0007669"/>
    <property type="project" value="UniProtKB-UniRule"/>
</dbReference>
<evidence type="ECO:0000259" key="12">
    <source>
        <dbReference type="Pfam" id="PF08544"/>
    </source>
</evidence>
<evidence type="ECO:0000256" key="1">
    <source>
        <dbReference type="ARBA" id="ARBA00009684"/>
    </source>
</evidence>
<dbReference type="SUPFAM" id="SSF55060">
    <property type="entry name" value="GHMP Kinase, C-terminal domain"/>
    <property type="match status" value="1"/>
</dbReference>
<dbReference type="PIRSF" id="PIRSF010376">
    <property type="entry name" value="IspE"/>
    <property type="match status" value="1"/>
</dbReference>
<dbReference type="InterPro" id="IPR014721">
    <property type="entry name" value="Ribsml_uS5_D2-typ_fold_subgr"/>
</dbReference>
<evidence type="ECO:0000256" key="7">
    <source>
        <dbReference type="ARBA" id="ARBA00022840"/>
    </source>
</evidence>
<dbReference type="PANTHER" id="PTHR43527">
    <property type="entry name" value="4-DIPHOSPHOCYTIDYL-2-C-METHYL-D-ERYTHRITOL KINASE, CHLOROPLASTIC"/>
    <property type="match status" value="1"/>
</dbReference>
<evidence type="ECO:0000256" key="9">
    <source>
        <dbReference type="ARBA" id="ARBA00032554"/>
    </source>
</evidence>
<evidence type="ECO:0000256" key="8">
    <source>
        <dbReference type="ARBA" id="ARBA00023229"/>
    </source>
</evidence>
<comment type="pathway">
    <text evidence="10">Isoprenoid biosynthesis; isopentenyl diphosphate biosynthesis via DXP pathway; isopentenyl diphosphate from 1-deoxy-D-xylulose 5-phosphate: step 3/6.</text>
</comment>
<feature type="domain" description="GHMP kinase C-terminal" evidence="12">
    <location>
        <begin position="219"/>
        <end position="285"/>
    </location>
</feature>
<dbReference type="InterPro" id="IPR013750">
    <property type="entry name" value="GHMP_kinase_C_dom"/>
</dbReference>
<feature type="active site" evidence="10">
    <location>
        <position position="16"/>
    </location>
</feature>
<dbReference type="InterPro" id="IPR006204">
    <property type="entry name" value="GHMP_kinase_N_dom"/>
</dbReference>
<dbReference type="Proteomes" id="UP000588647">
    <property type="component" value="Unassembled WGS sequence"/>
</dbReference>
<keyword evidence="6 10" id="KW-0418">Kinase</keyword>
<proteinExistence type="inferred from homology"/>
<dbReference type="GO" id="GO:0050515">
    <property type="term" value="F:4-(cytidine 5'-diphospho)-2-C-methyl-D-erythritol kinase activity"/>
    <property type="evidence" value="ECO:0007669"/>
    <property type="project" value="UniProtKB-UniRule"/>
</dbReference>
<feature type="active site" evidence="10">
    <location>
        <position position="147"/>
    </location>
</feature>
<comment type="similarity">
    <text evidence="1 10">Belongs to the GHMP kinase family. IspE subfamily.</text>
</comment>
<dbReference type="GO" id="GO:0005524">
    <property type="term" value="F:ATP binding"/>
    <property type="evidence" value="ECO:0007669"/>
    <property type="project" value="UniProtKB-UniRule"/>
</dbReference>
<comment type="caution">
    <text evidence="13">The sequence shown here is derived from an EMBL/GenBank/DDBJ whole genome shotgun (WGS) entry which is preliminary data.</text>
</comment>
<dbReference type="UniPathway" id="UPA00056">
    <property type="reaction ID" value="UER00094"/>
</dbReference>
<comment type="catalytic activity">
    <reaction evidence="10">
        <text>4-CDP-2-C-methyl-D-erythritol + ATP = 4-CDP-2-C-methyl-D-erythritol 2-phosphate + ADP + H(+)</text>
        <dbReference type="Rhea" id="RHEA:18437"/>
        <dbReference type="ChEBI" id="CHEBI:15378"/>
        <dbReference type="ChEBI" id="CHEBI:30616"/>
        <dbReference type="ChEBI" id="CHEBI:57823"/>
        <dbReference type="ChEBI" id="CHEBI:57919"/>
        <dbReference type="ChEBI" id="CHEBI:456216"/>
        <dbReference type="EC" id="2.7.1.148"/>
    </reaction>
</comment>
<dbReference type="GO" id="GO:0016114">
    <property type="term" value="P:terpenoid biosynthetic process"/>
    <property type="evidence" value="ECO:0007669"/>
    <property type="project" value="UniProtKB-UniRule"/>
</dbReference>
<dbReference type="AlphaFoldDB" id="A0A7W6MPE8"/>
<dbReference type="RefSeq" id="WP_183207506.1">
    <property type="nucleotide sequence ID" value="NZ_JAAAMM010000002.1"/>
</dbReference>
<dbReference type="SUPFAM" id="SSF54211">
    <property type="entry name" value="Ribosomal protein S5 domain 2-like"/>
    <property type="match status" value="1"/>
</dbReference>
<dbReference type="HAMAP" id="MF_00061">
    <property type="entry name" value="IspE"/>
    <property type="match status" value="1"/>
</dbReference>
<evidence type="ECO:0000256" key="6">
    <source>
        <dbReference type="ARBA" id="ARBA00022777"/>
    </source>
</evidence>
<accession>A0A7W6MPE8</accession>
<evidence type="ECO:0000256" key="10">
    <source>
        <dbReference type="HAMAP-Rule" id="MF_00061"/>
    </source>
</evidence>
<protein>
    <recommendedName>
        <fullName evidence="3 10">4-diphosphocytidyl-2-C-methyl-D-erythritol kinase</fullName>
        <shortName evidence="10">CMK</shortName>
        <ecNumber evidence="2 10">2.7.1.148</ecNumber>
    </recommendedName>
    <alternativeName>
        <fullName evidence="9 10">4-(cytidine-5'-diphospho)-2-C-methyl-D-erythritol kinase</fullName>
    </alternativeName>
</protein>
<dbReference type="Pfam" id="PF08544">
    <property type="entry name" value="GHMP_kinases_C"/>
    <property type="match status" value="1"/>
</dbReference>
<dbReference type="EC" id="2.7.1.148" evidence="2 10"/>
<dbReference type="EMBL" id="JACIEM010000002">
    <property type="protein sequence ID" value="MBB4002940.1"/>
    <property type="molecule type" value="Genomic_DNA"/>
</dbReference>
<dbReference type="NCBIfam" id="TIGR00154">
    <property type="entry name" value="ispE"/>
    <property type="match status" value="1"/>
</dbReference>
<feature type="domain" description="GHMP kinase N-terminal" evidence="11">
    <location>
        <begin position="88"/>
        <end position="154"/>
    </location>
</feature>
<name>A0A7W6MPE8_9HYPH</name>
<reference evidence="13 14" key="1">
    <citation type="submission" date="2020-08" db="EMBL/GenBank/DDBJ databases">
        <title>Genomic Encyclopedia of Type Strains, Phase IV (KMG-IV): sequencing the most valuable type-strain genomes for metagenomic binning, comparative biology and taxonomic classification.</title>
        <authorList>
            <person name="Goeker M."/>
        </authorList>
    </citation>
    <scope>NUCLEOTIDE SEQUENCE [LARGE SCALE GENOMIC DNA]</scope>
    <source>
        <strain evidence="13 14">DSM 103570</strain>
    </source>
</reference>
<dbReference type="NCBIfam" id="NF011202">
    <property type="entry name" value="PRK14608.1"/>
    <property type="match status" value="1"/>
</dbReference>
<evidence type="ECO:0000313" key="14">
    <source>
        <dbReference type="Proteomes" id="UP000588647"/>
    </source>
</evidence>
<sequence length="300" mass="30489">MTPAAIRDAADDAPAKVNLALHVVGQRPDGYHLIESLVTFVAGVADRVSVTPGGDADTLVVEGRFAASVPGGAGNILLQATAFARDRIAALGLTLPPLAIRLDKRLPVAAGIGGGSADAAALLRIIVDACPAARAVIAAEAVTLGADVPMCLAGRPALVSGIGEHVEALAPLPDLPILLVNPGVAVATPAVFRALASRNNPKLPPLPPEGFRNAVGLAEWLGETRNDLAAPAITIAPGIDRVTAELRATGALFARMSGSGATVFGLFADRSSLRRAGRGLKAAYPSWWVSDPADTELTAA</sequence>
<dbReference type="InterPro" id="IPR020568">
    <property type="entry name" value="Ribosomal_Su5_D2-typ_SF"/>
</dbReference>
<keyword evidence="7 10" id="KW-0067">ATP-binding</keyword>
<dbReference type="Gene3D" id="3.30.230.10">
    <property type="match status" value="1"/>
</dbReference>
<evidence type="ECO:0000259" key="11">
    <source>
        <dbReference type="Pfam" id="PF00288"/>
    </source>
</evidence>
<organism evidence="13 14">
    <name type="scientific">Aurantimonas endophytica</name>
    <dbReference type="NCBI Taxonomy" id="1522175"/>
    <lineage>
        <taxon>Bacteria</taxon>
        <taxon>Pseudomonadati</taxon>
        <taxon>Pseudomonadota</taxon>
        <taxon>Alphaproteobacteria</taxon>
        <taxon>Hyphomicrobiales</taxon>
        <taxon>Aurantimonadaceae</taxon>
        <taxon>Aurantimonas</taxon>
    </lineage>
</organism>
<dbReference type="InterPro" id="IPR036554">
    <property type="entry name" value="GHMP_kinase_C_sf"/>
</dbReference>
<dbReference type="Pfam" id="PF00288">
    <property type="entry name" value="GHMP_kinases_N"/>
    <property type="match status" value="1"/>
</dbReference>
<comment type="function">
    <text evidence="10">Catalyzes the phosphorylation of the position 2 hydroxy group of 4-diphosphocytidyl-2C-methyl-D-erythritol.</text>
</comment>
<feature type="binding site" evidence="10">
    <location>
        <begin position="107"/>
        <end position="117"/>
    </location>
    <ligand>
        <name>ATP</name>
        <dbReference type="ChEBI" id="CHEBI:30616"/>
    </ligand>
</feature>
<evidence type="ECO:0000256" key="3">
    <source>
        <dbReference type="ARBA" id="ARBA00017473"/>
    </source>
</evidence>
<dbReference type="PANTHER" id="PTHR43527:SF2">
    <property type="entry name" value="4-DIPHOSPHOCYTIDYL-2-C-METHYL-D-ERYTHRITOL KINASE, CHLOROPLASTIC"/>
    <property type="match status" value="1"/>
</dbReference>